<evidence type="ECO:0000313" key="4">
    <source>
        <dbReference type="Proteomes" id="UP000188879"/>
    </source>
</evidence>
<reference evidence="3 4" key="1">
    <citation type="submission" date="2016-10" db="EMBL/GenBank/DDBJ databases">
        <title>Draft Genome sequence of Roseomonas sp. strain M3.</title>
        <authorList>
            <person name="Subhash Y."/>
            <person name="Lee S."/>
        </authorList>
    </citation>
    <scope>NUCLEOTIDE SEQUENCE [LARGE SCALE GENOMIC DNA]</scope>
    <source>
        <strain evidence="3 4">M3</strain>
    </source>
</reference>
<organism evidence="3 4">
    <name type="scientific">Teichococcus deserti</name>
    <dbReference type="NCBI Taxonomy" id="1817963"/>
    <lineage>
        <taxon>Bacteria</taxon>
        <taxon>Pseudomonadati</taxon>
        <taxon>Pseudomonadota</taxon>
        <taxon>Alphaproteobacteria</taxon>
        <taxon>Acetobacterales</taxon>
        <taxon>Roseomonadaceae</taxon>
        <taxon>Roseomonas</taxon>
    </lineage>
</organism>
<dbReference type="AlphaFoldDB" id="A0A1V2H5E0"/>
<accession>A0A1V2H5E0</accession>
<evidence type="ECO:0000313" key="3">
    <source>
        <dbReference type="EMBL" id="ONG56177.1"/>
    </source>
</evidence>
<keyword evidence="4" id="KW-1185">Reference proteome</keyword>
<sequence>MAPVIGASMRAPLLAALLLACPLLASGCAAQAPAPAPRAAAAASTSGIPSALQTQWQAFRAAVLAGDNAALASMTRFPLEVAGTLDDSGVQRIGQDRFAATLAKVLGHDSGLSPRQPQTNRDLVQRTESLAQDPRRPTATDDQARVGALVFSRIGSQWKLTRVYLEDE</sequence>
<evidence type="ECO:0000256" key="1">
    <source>
        <dbReference type="SAM" id="MobiDB-lite"/>
    </source>
</evidence>
<feature type="region of interest" description="Disordered" evidence="1">
    <location>
        <begin position="109"/>
        <end position="143"/>
    </location>
</feature>
<dbReference type="OrthoDB" id="7069182at2"/>
<feature type="compositionally biased region" description="Basic and acidic residues" evidence="1">
    <location>
        <begin position="133"/>
        <end position="143"/>
    </location>
</feature>
<comment type="caution">
    <text evidence="3">The sequence shown here is derived from an EMBL/GenBank/DDBJ whole genome shotgun (WGS) entry which is preliminary data.</text>
</comment>
<name>A0A1V2H5E0_9PROT</name>
<gene>
    <name evidence="3" type="ORF">BKE38_06630</name>
</gene>
<evidence type="ECO:0008006" key="5">
    <source>
        <dbReference type="Google" id="ProtNLM"/>
    </source>
</evidence>
<feature type="signal peptide" evidence="2">
    <location>
        <begin position="1"/>
        <end position="25"/>
    </location>
</feature>
<protein>
    <recommendedName>
        <fullName evidence="5">DUF4440 domain-containing protein</fullName>
    </recommendedName>
</protein>
<proteinExistence type="predicted"/>
<evidence type="ECO:0000256" key="2">
    <source>
        <dbReference type="SAM" id="SignalP"/>
    </source>
</evidence>
<dbReference type="EMBL" id="MLCO01000050">
    <property type="protein sequence ID" value="ONG56177.1"/>
    <property type="molecule type" value="Genomic_DNA"/>
</dbReference>
<feature type="chain" id="PRO_5012030478" description="DUF4440 domain-containing protein" evidence="2">
    <location>
        <begin position="26"/>
        <end position="168"/>
    </location>
</feature>
<keyword evidence="2" id="KW-0732">Signal</keyword>
<dbReference type="RefSeq" id="WP_076956592.1">
    <property type="nucleotide sequence ID" value="NZ_MLCO01000050.1"/>
</dbReference>
<dbReference type="Proteomes" id="UP000188879">
    <property type="component" value="Unassembled WGS sequence"/>
</dbReference>
<feature type="compositionally biased region" description="Polar residues" evidence="1">
    <location>
        <begin position="113"/>
        <end position="130"/>
    </location>
</feature>